<keyword evidence="6" id="KW-1185">Reference proteome</keyword>
<comment type="caution">
    <text evidence="5">The sequence shown here is derived from an EMBL/GenBank/DDBJ whole genome shotgun (WGS) entry which is preliminary data.</text>
</comment>
<evidence type="ECO:0000259" key="4">
    <source>
        <dbReference type="Pfam" id="PF13458"/>
    </source>
</evidence>
<feature type="signal peptide" evidence="3">
    <location>
        <begin position="1"/>
        <end position="21"/>
    </location>
</feature>
<accession>A0A7Y9LPQ0</accession>
<organism evidence="5 6">
    <name type="scientific">Pigmentiphaga litoralis</name>
    <dbReference type="NCBI Taxonomy" id="516702"/>
    <lineage>
        <taxon>Bacteria</taxon>
        <taxon>Pseudomonadati</taxon>
        <taxon>Pseudomonadota</taxon>
        <taxon>Betaproteobacteria</taxon>
        <taxon>Burkholderiales</taxon>
        <taxon>Alcaligenaceae</taxon>
        <taxon>Pigmentiphaga</taxon>
    </lineage>
</organism>
<gene>
    <name evidence="5" type="ORF">FHW18_004021</name>
</gene>
<evidence type="ECO:0000313" key="5">
    <source>
        <dbReference type="EMBL" id="NYE84750.1"/>
    </source>
</evidence>
<dbReference type="CDD" id="cd06329">
    <property type="entry name" value="PBP1_SBP-like"/>
    <property type="match status" value="1"/>
</dbReference>
<proteinExistence type="inferred from homology"/>
<reference evidence="5 6" key="1">
    <citation type="submission" date="2020-07" db="EMBL/GenBank/DDBJ databases">
        <title>Genomic Encyclopedia of Type Strains, Phase IV (KMG-V): Genome sequencing to study the core and pangenomes of soil and plant-associated prokaryotes.</title>
        <authorList>
            <person name="Whitman W."/>
        </authorList>
    </citation>
    <scope>NUCLEOTIDE SEQUENCE [LARGE SCALE GENOMIC DNA]</scope>
    <source>
        <strain evidence="5 6">SAS40</strain>
    </source>
</reference>
<dbReference type="AlphaFoldDB" id="A0A7Y9LPQ0"/>
<dbReference type="Pfam" id="PF13458">
    <property type="entry name" value="Peripla_BP_6"/>
    <property type="match status" value="1"/>
</dbReference>
<dbReference type="InterPro" id="IPR028081">
    <property type="entry name" value="Leu-bd"/>
</dbReference>
<feature type="domain" description="Leucine-binding protein" evidence="4">
    <location>
        <begin position="58"/>
        <end position="413"/>
    </location>
</feature>
<comment type="similarity">
    <text evidence="1">Belongs to the leucine-binding protein family.</text>
</comment>
<sequence length="451" mass="48002">MTSSRSFGFLSRIVSVMTVVAAVAPVGASAAAASSGAPAASPAASPASASVAAPRLPPVRLAVIEAMSGPFANTGDAIMRNLRFAVDRINARGGVALPDGRHPLELVSFDSKNQVDEALLLLRAASDQGMSIILQGNSSAVAAGLLEGINRHNQRNPAKRMVFLNYSAVDPALTNEKCSPWHFRFDANSDMRMAALTEVMKRDQSVRKVYLINQDYSFGQQVAQAARSALASKRPDVQIVADEFHAIGKVKDFAPYAAKIVASGADTVITGNWGNDLTLLIKAAREAGVNANFYTFYANALGAPAAIGDAGVGKVRAVAEWHYNAGEPGMDAAYAAYRKQFPRPADDYLNARMLHMVDMLAAALEKGGSTDAVTIARQLSGMRWTQEGADLWMRPADHQAIKPLYVFTMQKQGVGTARLDVEGSGYGFETALKVSAQDLTLPTRCVMPTLP</sequence>
<dbReference type="InterPro" id="IPR028082">
    <property type="entry name" value="Peripla_BP_I"/>
</dbReference>
<dbReference type="Proteomes" id="UP000542125">
    <property type="component" value="Unassembled WGS sequence"/>
</dbReference>
<evidence type="ECO:0000256" key="3">
    <source>
        <dbReference type="SAM" id="SignalP"/>
    </source>
</evidence>
<dbReference type="InterPro" id="IPR051010">
    <property type="entry name" value="BCAA_transport"/>
</dbReference>
<feature type="chain" id="PRO_5031474225" evidence="3">
    <location>
        <begin position="22"/>
        <end position="451"/>
    </location>
</feature>
<name>A0A7Y9LPQ0_9BURK</name>
<evidence type="ECO:0000313" key="6">
    <source>
        <dbReference type="Proteomes" id="UP000542125"/>
    </source>
</evidence>
<dbReference type="SUPFAM" id="SSF53822">
    <property type="entry name" value="Periplasmic binding protein-like I"/>
    <property type="match status" value="1"/>
</dbReference>
<keyword evidence="2 3" id="KW-0732">Signal</keyword>
<dbReference type="PANTHER" id="PTHR30483">
    <property type="entry name" value="LEUCINE-SPECIFIC-BINDING PROTEIN"/>
    <property type="match status" value="1"/>
</dbReference>
<evidence type="ECO:0000256" key="2">
    <source>
        <dbReference type="ARBA" id="ARBA00022729"/>
    </source>
</evidence>
<protein>
    <submittedName>
        <fullName evidence="5">Branched-chain amino acid transport system substrate-binding protein</fullName>
    </submittedName>
</protein>
<dbReference type="Gene3D" id="3.40.50.2300">
    <property type="match status" value="2"/>
</dbReference>
<evidence type="ECO:0000256" key="1">
    <source>
        <dbReference type="ARBA" id="ARBA00010062"/>
    </source>
</evidence>
<dbReference type="EMBL" id="JACBYR010000001">
    <property type="protein sequence ID" value="NYE84750.1"/>
    <property type="molecule type" value="Genomic_DNA"/>
</dbReference>